<dbReference type="PROSITE" id="PS00605">
    <property type="entry name" value="ATPASE_C"/>
    <property type="match status" value="1"/>
</dbReference>
<keyword evidence="12 14" id="KW-0472">Membrane</keyword>
<organism evidence="17 18">
    <name type="scientific">Smittium angustum</name>
    <dbReference type="NCBI Taxonomy" id="133377"/>
    <lineage>
        <taxon>Eukaryota</taxon>
        <taxon>Fungi</taxon>
        <taxon>Fungi incertae sedis</taxon>
        <taxon>Zoopagomycota</taxon>
        <taxon>Kickxellomycotina</taxon>
        <taxon>Harpellomycetes</taxon>
        <taxon>Harpellales</taxon>
        <taxon>Legeriomycetaceae</taxon>
        <taxon>Smittium</taxon>
    </lineage>
</organism>
<keyword evidence="7 14" id="KW-0375">Hydrogen ion transport</keyword>
<protein>
    <recommendedName>
        <fullName evidence="3">ATP synthase subunit 9, mitochondrial</fullName>
    </recommendedName>
    <alternativeName>
        <fullName evidence="13">Lipid-binding protein</fullName>
    </alternativeName>
</protein>
<dbReference type="GO" id="GO:0045259">
    <property type="term" value="C:proton-transporting ATP synthase complex"/>
    <property type="evidence" value="ECO:0007669"/>
    <property type="project" value="UniProtKB-KW"/>
</dbReference>
<keyword evidence="10 14" id="KW-0446">Lipid-binding</keyword>
<dbReference type="InterPro" id="IPR001750">
    <property type="entry name" value="ND/Mrp_TM"/>
</dbReference>
<evidence type="ECO:0000313" key="17">
    <source>
        <dbReference type="EMBL" id="PWA00303.1"/>
    </source>
</evidence>
<dbReference type="InterPro" id="IPR000454">
    <property type="entry name" value="ATP_synth_F0_csu"/>
</dbReference>
<gene>
    <name evidence="17" type="ORF">BB558_003643</name>
</gene>
<dbReference type="InterPro" id="IPR038662">
    <property type="entry name" value="ATP_synth_F0_csu_sf"/>
</dbReference>
<keyword evidence="18" id="KW-1185">Reference proteome</keyword>
<dbReference type="InterPro" id="IPR035921">
    <property type="entry name" value="F/V-ATP_Csub_sf"/>
</dbReference>
<dbReference type="PRINTS" id="PR00124">
    <property type="entry name" value="ATPASEC"/>
</dbReference>
<dbReference type="FunFam" id="1.20.20.10:FF:000003">
    <property type="entry name" value="Atp synthase f complex subunit mitochondrial"/>
    <property type="match status" value="1"/>
</dbReference>
<evidence type="ECO:0000259" key="16">
    <source>
        <dbReference type="Pfam" id="PF00361"/>
    </source>
</evidence>
<dbReference type="PANTHER" id="PTHR10031:SF0">
    <property type="entry name" value="ATPASE PROTEIN 9"/>
    <property type="match status" value="1"/>
</dbReference>
<keyword evidence="4 14" id="KW-0813">Transport</keyword>
<evidence type="ECO:0000256" key="2">
    <source>
        <dbReference type="ARBA" id="ARBA00006704"/>
    </source>
</evidence>
<proteinExistence type="inferred from homology"/>
<dbReference type="GO" id="GO:0015078">
    <property type="term" value="F:proton transmembrane transporter activity"/>
    <property type="evidence" value="ECO:0007669"/>
    <property type="project" value="InterPro"/>
</dbReference>
<sequence>MLASAKLIAAGLAVIALAGTSIGIGNVFGSLINAYSRNPSLRGQLFTYTILGFALVEAMGLFALMMRKVKEDYGLIVGIGIIAIELISYPLYIVSSQNKNISGSLGSCILVLGSALIYGTYGLTNLSILTYTSNDIGLILILIGLLLKIGAVPFHY</sequence>
<evidence type="ECO:0000256" key="6">
    <source>
        <dbReference type="ARBA" id="ARBA00022692"/>
    </source>
</evidence>
<keyword evidence="8 14" id="KW-1133">Transmembrane helix</keyword>
<feature type="transmembrane region" description="Helical" evidence="14">
    <location>
        <begin position="45"/>
        <end position="66"/>
    </location>
</feature>
<comment type="caution">
    <text evidence="17">The sequence shown here is derived from an EMBL/GenBank/DDBJ whole genome shotgun (WGS) entry which is preliminary data.</text>
</comment>
<dbReference type="GO" id="GO:0015986">
    <property type="term" value="P:proton motive force-driven ATP synthesis"/>
    <property type="evidence" value="ECO:0007669"/>
    <property type="project" value="InterPro"/>
</dbReference>
<evidence type="ECO:0000256" key="11">
    <source>
        <dbReference type="ARBA" id="ARBA00023128"/>
    </source>
</evidence>
<comment type="similarity">
    <text evidence="2 14">Belongs to the ATPase C chain family.</text>
</comment>
<keyword evidence="11" id="KW-0496">Mitochondrion</keyword>
<reference evidence="17 18" key="1">
    <citation type="journal article" date="2018" name="MBio">
        <title>Comparative Genomics Reveals the Core Gene Toolbox for the Fungus-Insect Symbiosis.</title>
        <authorList>
            <person name="Wang Y."/>
            <person name="Stata M."/>
            <person name="Wang W."/>
            <person name="Stajich J.E."/>
            <person name="White M.M."/>
            <person name="Moncalvo J.M."/>
        </authorList>
    </citation>
    <scope>NUCLEOTIDE SEQUENCE [LARGE SCALE GENOMIC DNA]</scope>
    <source>
        <strain evidence="17 18">AUS-126-30</strain>
    </source>
</reference>
<evidence type="ECO:0000256" key="13">
    <source>
        <dbReference type="ARBA" id="ARBA00030961"/>
    </source>
</evidence>
<keyword evidence="5" id="KW-0138">CF(0)</keyword>
<evidence type="ECO:0000256" key="14">
    <source>
        <dbReference type="RuleBase" id="RU004221"/>
    </source>
</evidence>
<feature type="transmembrane region" description="Helical" evidence="14">
    <location>
        <begin position="136"/>
        <end position="154"/>
    </location>
</feature>
<dbReference type="GO" id="GO:0033177">
    <property type="term" value="C:proton-transporting two-sector ATPase complex, proton-transporting domain"/>
    <property type="evidence" value="ECO:0007669"/>
    <property type="project" value="InterPro"/>
</dbReference>
<dbReference type="Gene3D" id="1.20.20.10">
    <property type="entry name" value="F1F0 ATP synthase subunit C"/>
    <property type="match status" value="1"/>
</dbReference>
<dbReference type="EMBL" id="MBFU01000343">
    <property type="protein sequence ID" value="PWA00303.1"/>
    <property type="molecule type" value="Genomic_DNA"/>
</dbReference>
<feature type="domain" description="NADH:quinone oxidoreductase/Mrp antiporter transmembrane" evidence="16">
    <location>
        <begin position="96"/>
        <end position="155"/>
    </location>
</feature>
<keyword evidence="9 14" id="KW-0406">Ion transport</keyword>
<comment type="subcellular location">
    <subcellularLocation>
        <location evidence="1">Mitochondrion membrane</location>
        <topology evidence="1">Multi-pass membrane protein</topology>
    </subcellularLocation>
</comment>
<dbReference type="InterPro" id="IPR002379">
    <property type="entry name" value="ATPase_proteolipid_c-like_dom"/>
</dbReference>
<evidence type="ECO:0000256" key="7">
    <source>
        <dbReference type="ARBA" id="ARBA00022781"/>
    </source>
</evidence>
<name>A0A2U1J5R4_SMIAN</name>
<evidence type="ECO:0000256" key="3">
    <source>
        <dbReference type="ARBA" id="ARBA00019317"/>
    </source>
</evidence>
<comment type="caution">
    <text evidence="14">Lacks conserved residue(s) required for the propagation of feature annotation.</text>
</comment>
<dbReference type="HAMAP" id="MF_01396">
    <property type="entry name" value="ATP_synth_c_bact"/>
    <property type="match status" value="1"/>
</dbReference>
<evidence type="ECO:0000256" key="1">
    <source>
        <dbReference type="ARBA" id="ARBA00004225"/>
    </source>
</evidence>
<evidence type="ECO:0000313" key="18">
    <source>
        <dbReference type="Proteomes" id="UP000245591"/>
    </source>
</evidence>
<dbReference type="PANTHER" id="PTHR10031">
    <property type="entry name" value="ATP SYNTHASE LIPID-BINDING PROTEIN, MITOCHONDRIAL"/>
    <property type="match status" value="1"/>
</dbReference>
<evidence type="ECO:0000256" key="8">
    <source>
        <dbReference type="ARBA" id="ARBA00022989"/>
    </source>
</evidence>
<evidence type="ECO:0000256" key="5">
    <source>
        <dbReference type="ARBA" id="ARBA00022547"/>
    </source>
</evidence>
<feature type="transmembrane region" description="Helical" evidence="14">
    <location>
        <begin position="104"/>
        <end position="124"/>
    </location>
</feature>
<dbReference type="Pfam" id="PF00361">
    <property type="entry name" value="Proton_antipo_M"/>
    <property type="match status" value="1"/>
</dbReference>
<feature type="transmembrane region" description="Helical" evidence="14">
    <location>
        <begin position="73"/>
        <end position="92"/>
    </location>
</feature>
<dbReference type="GO" id="GO:0008289">
    <property type="term" value="F:lipid binding"/>
    <property type="evidence" value="ECO:0007669"/>
    <property type="project" value="UniProtKB-KW"/>
</dbReference>
<evidence type="ECO:0000259" key="15">
    <source>
        <dbReference type="Pfam" id="PF00137"/>
    </source>
</evidence>
<dbReference type="CDD" id="cd18182">
    <property type="entry name" value="ATP-synt_Fo_c_ATP5G3"/>
    <property type="match status" value="1"/>
</dbReference>
<evidence type="ECO:0000256" key="9">
    <source>
        <dbReference type="ARBA" id="ARBA00023065"/>
    </source>
</evidence>
<dbReference type="GO" id="GO:0031966">
    <property type="term" value="C:mitochondrial membrane"/>
    <property type="evidence" value="ECO:0007669"/>
    <property type="project" value="UniProtKB-SubCell"/>
</dbReference>
<dbReference type="SUPFAM" id="SSF81333">
    <property type="entry name" value="F1F0 ATP synthase subunit C"/>
    <property type="match status" value="1"/>
</dbReference>
<evidence type="ECO:0000256" key="4">
    <source>
        <dbReference type="ARBA" id="ARBA00022448"/>
    </source>
</evidence>
<keyword evidence="6 14" id="KW-0812">Transmembrane</keyword>
<evidence type="ECO:0000256" key="10">
    <source>
        <dbReference type="ARBA" id="ARBA00023121"/>
    </source>
</evidence>
<evidence type="ECO:0000256" key="12">
    <source>
        <dbReference type="ARBA" id="ARBA00023136"/>
    </source>
</evidence>
<dbReference type="Pfam" id="PF00137">
    <property type="entry name" value="ATP-synt_C"/>
    <property type="match status" value="1"/>
</dbReference>
<dbReference type="AlphaFoldDB" id="A0A2U1J5R4"/>
<accession>A0A2U1J5R4</accession>
<dbReference type="InterPro" id="IPR020537">
    <property type="entry name" value="ATP_synth_F0_csu_DDCD_BS"/>
</dbReference>
<dbReference type="Proteomes" id="UP000245591">
    <property type="component" value="Unassembled WGS sequence"/>
</dbReference>
<feature type="domain" description="V-ATPase proteolipid subunit C-like" evidence="15">
    <location>
        <begin position="8"/>
        <end position="66"/>
    </location>
</feature>